<protein>
    <recommendedName>
        <fullName evidence="1">VOC domain-containing protein</fullName>
    </recommendedName>
</protein>
<dbReference type="RefSeq" id="WP_069401985.1">
    <property type="nucleotide sequence ID" value="NZ_JACKTB010000106.1"/>
</dbReference>
<comment type="caution">
    <text evidence="2">The sequence shown here is derived from an EMBL/GenBank/DDBJ whole genome shotgun (WGS) entry which is preliminary data.</text>
</comment>
<evidence type="ECO:0000259" key="1">
    <source>
        <dbReference type="PROSITE" id="PS51819"/>
    </source>
</evidence>
<accession>A0A1E3SNY1</accession>
<dbReference type="EMBL" id="MIHC01000039">
    <property type="protein sequence ID" value="ODR03861.1"/>
    <property type="molecule type" value="Genomic_DNA"/>
</dbReference>
<dbReference type="Proteomes" id="UP000094224">
    <property type="component" value="Unassembled WGS sequence"/>
</dbReference>
<evidence type="ECO:0000313" key="2">
    <source>
        <dbReference type="EMBL" id="ODR03861.1"/>
    </source>
</evidence>
<dbReference type="SUPFAM" id="SSF54593">
    <property type="entry name" value="Glyoxalase/Bleomycin resistance protein/Dihydroxybiphenyl dioxygenase"/>
    <property type="match status" value="1"/>
</dbReference>
<gene>
    <name evidence="2" type="ORF">BHQ21_19755</name>
</gene>
<dbReference type="Pfam" id="PF00903">
    <property type="entry name" value="Glyoxalase"/>
    <property type="match status" value="1"/>
</dbReference>
<dbReference type="AlphaFoldDB" id="A0A1E3SNY1"/>
<dbReference type="InterPro" id="IPR037523">
    <property type="entry name" value="VOC_core"/>
</dbReference>
<dbReference type="PANTHER" id="PTHR36503">
    <property type="entry name" value="BLR2520 PROTEIN"/>
    <property type="match status" value="1"/>
</dbReference>
<dbReference type="InterPro" id="IPR029068">
    <property type="entry name" value="Glyas_Bleomycin-R_OHBP_Dase"/>
</dbReference>
<feature type="domain" description="VOC" evidence="1">
    <location>
        <begin position="5"/>
        <end position="127"/>
    </location>
</feature>
<dbReference type="InterPro" id="IPR004360">
    <property type="entry name" value="Glyas_Fos-R_dOase_dom"/>
</dbReference>
<reference evidence="3" key="1">
    <citation type="submission" date="2016-09" db="EMBL/GenBank/DDBJ databases">
        <authorList>
            <person name="Greninger A.L."/>
            <person name="Jerome K.R."/>
            <person name="Mcnair B."/>
            <person name="Wallis C."/>
            <person name="Fang F."/>
        </authorList>
    </citation>
    <scope>NUCLEOTIDE SEQUENCE [LARGE SCALE GENOMIC DNA]</scope>
    <source>
        <strain evidence="3">BC1_M4</strain>
    </source>
</reference>
<dbReference type="STRING" id="243061.AWC25_16590"/>
<evidence type="ECO:0000313" key="3">
    <source>
        <dbReference type="Proteomes" id="UP000094224"/>
    </source>
</evidence>
<dbReference type="Gene3D" id="3.10.180.10">
    <property type="entry name" value="2,3-Dihydroxybiphenyl 1,2-Dioxygenase, domain 1"/>
    <property type="match status" value="1"/>
</dbReference>
<dbReference type="PROSITE" id="PS51819">
    <property type="entry name" value="VOC"/>
    <property type="match status" value="1"/>
</dbReference>
<sequence>MVPARLNVVTIGVRDLARVRSFYQSLGWRGRPREGAFTRFDLAGAALVLFPLDTLADVVGVSAPAQASFSGTTHAIVAETAEELDTILASAASAGGQILSKATRRPWGSRTGYFADPELNVWEVVLLPGATFDDTGSLIWPGPAAPHDR</sequence>
<keyword evidence="3" id="KW-1185">Reference proteome</keyword>
<organism evidence="2 3">
    <name type="scientific">Mycobacterium sherrisii</name>
    <dbReference type="NCBI Taxonomy" id="243061"/>
    <lineage>
        <taxon>Bacteria</taxon>
        <taxon>Bacillati</taxon>
        <taxon>Actinomycetota</taxon>
        <taxon>Actinomycetes</taxon>
        <taxon>Mycobacteriales</taxon>
        <taxon>Mycobacteriaceae</taxon>
        <taxon>Mycobacterium</taxon>
        <taxon>Mycobacterium simiae complex</taxon>
    </lineage>
</organism>
<name>A0A1E3SNY1_9MYCO</name>
<dbReference type="OrthoDB" id="9798430at2"/>
<proteinExistence type="predicted"/>
<dbReference type="PANTHER" id="PTHR36503:SF1">
    <property type="entry name" value="BLR2520 PROTEIN"/>
    <property type="match status" value="1"/>
</dbReference>